<dbReference type="InterPro" id="IPR036388">
    <property type="entry name" value="WH-like_DNA-bd_sf"/>
</dbReference>
<dbReference type="FunFam" id="3.40.190.290:FF:000001">
    <property type="entry name" value="Transcriptional regulator, LysR family"/>
    <property type="match status" value="1"/>
</dbReference>
<dbReference type="InterPro" id="IPR005119">
    <property type="entry name" value="LysR_subst-bd"/>
</dbReference>
<dbReference type="Gene3D" id="3.40.190.290">
    <property type="match status" value="1"/>
</dbReference>
<evidence type="ECO:0000259" key="5">
    <source>
        <dbReference type="PROSITE" id="PS50931"/>
    </source>
</evidence>
<dbReference type="GO" id="GO:0003700">
    <property type="term" value="F:DNA-binding transcription factor activity"/>
    <property type="evidence" value="ECO:0007669"/>
    <property type="project" value="InterPro"/>
</dbReference>
<dbReference type="InterPro" id="IPR000847">
    <property type="entry name" value="LysR_HTH_N"/>
</dbReference>
<keyword evidence="2" id="KW-0805">Transcription regulation</keyword>
<keyword evidence="3" id="KW-0238">DNA-binding</keyword>
<dbReference type="SUPFAM" id="SSF46785">
    <property type="entry name" value="Winged helix' DNA-binding domain"/>
    <property type="match status" value="1"/>
</dbReference>
<keyword evidence="4" id="KW-0804">Transcription</keyword>
<dbReference type="Pfam" id="PF03466">
    <property type="entry name" value="LysR_substrate"/>
    <property type="match status" value="1"/>
</dbReference>
<dbReference type="GO" id="GO:0006351">
    <property type="term" value="P:DNA-templated transcription"/>
    <property type="evidence" value="ECO:0007669"/>
    <property type="project" value="TreeGrafter"/>
</dbReference>
<gene>
    <name evidence="6" type="ORF">Achr_8660</name>
</gene>
<name>A0A0C4WK39_9GAMM</name>
<dbReference type="RefSeq" id="WP_039802179.1">
    <property type="nucleotide sequence ID" value="NZ_CP010415.1"/>
</dbReference>
<dbReference type="AlphaFoldDB" id="A0A0C4WK39"/>
<dbReference type="CDD" id="cd08472">
    <property type="entry name" value="PBP2_CrgA_like_3"/>
    <property type="match status" value="1"/>
</dbReference>
<dbReference type="PANTHER" id="PTHR30537:SF72">
    <property type="entry name" value="LYSR FAMILY TRANSCRIPTIONAL REGULATOR"/>
    <property type="match status" value="1"/>
</dbReference>
<evidence type="ECO:0000313" key="7">
    <source>
        <dbReference type="Proteomes" id="UP000068210"/>
    </source>
</evidence>
<accession>A0A0C4WK39</accession>
<dbReference type="FunFam" id="1.10.10.10:FF:000001">
    <property type="entry name" value="LysR family transcriptional regulator"/>
    <property type="match status" value="1"/>
</dbReference>
<reference evidence="6 7" key="1">
    <citation type="journal article" date="2015" name="PLoS ONE">
        <title>Azotobacter Genomes: The Genome of Azotobacter chroococcum NCIMB 8003 (ATCC 4412).</title>
        <authorList>
            <person name="Robson R.L."/>
            <person name="Jones R."/>
            <person name="Robson R.M."/>
            <person name="Schwartz A."/>
            <person name="Richardson T.H."/>
        </authorList>
    </citation>
    <scope>NUCLEOTIDE SEQUENCE [LARGE SCALE GENOMIC DNA]</scope>
    <source>
        <strain evidence="6 7">NCIMB 8003</strain>
    </source>
</reference>
<dbReference type="PANTHER" id="PTHR30537">
    <property type="entry name" value="HTH-TYPE TRANSCRIPTIONAL REGULATOR"/>
    <property type="match status" value="1"/>
</dbReference>
<dbReference type="Pfam" id="PF00126">
    <property type="entry name" value="HTH_1"/>
    <property type="match status" value="1"/>
</dbReference>
<dbReference type="EMBL" id="CP010415">
    <property type="protein sequence ID" value="AJE20351.1"/>
    <property type="molecule type" value="Genomic_DNA"/>
</dbReference>
<comment type="similarity">
    <text evidence="1">Belongs to the LysR transcriptional regulatory family.</text>
</comment>
<protein>
    <submittedName>
        <fullName evidence="6">Transcriptional regulator, LysR family</fullName>
    </submittedName>
</protein>
<evidence type="ECO:0000256" key="4">
    <source>
        <dbReference type="ARBA" id="ARBA00023163"/>
    </source>
</evidence>
<sequence>MDRFQAMQLFARIVELGSFSKAAEQQGMSRASASALIRQLENHLGVRLLQRTTRQVSATLDGRSYYQHCLSVLGEIEEVESVLSQSAGHPRGRLKIDLPASLGRLLVIPALPDFYARYPEIVLEIGIGDRMIDLVREGVDCVVRIGGLSDSTLIARSLPALPQVTCASAGYLASHGLPTSLDELQGHRCIDYFSATTGRLAPLEFAVDGRIETRSLPASLAVNHGEAYVAACEAGLGIVQVPRYHVERQLAAGSLVELLPQHPPPALPMTVLYPHHRHLTPRLRVFIDWLVALFG</sequence>
<dbReference type="GO" id="GO:0043565">
    <property type="term" value="F:sequence-specific DNA binding"/>
    <property type="evidence" value="ECO:0007669"/>
    <property type="project" value="TreeGrafter"/>
</dbReference>
<dbReference type="Gene3D" id="1.10.10.10">
    <property type="entry name" value="Winged helix-like DNA-binding domain superfamily/Winged helix DNA-binding domain"/>
    <property type="match status" value="1"/>
</dbReference>
<dbReference type="InterPro" id="IPR058163">
    <property type="entry name" value="LysR-type_TF_proteobact-type"/>
</dbReference>
<proteinExistence type="inferred from homology"/>
<dbReference type="Proteomes" id="UP000068210">
    <property type="component" value="Chromosome"/>
</dbReference>
<dbReference type="SUPFAM" id="SSF53850">
    <property type="entry name" value="Periplasmic binding protein-like II"/>
    <property type="match status" value="1"/>
</dbReference>
<dbReference type="PROSITE" id="PS50931">
    <property type="entry name" value="HTH_LYSR"/>
    <property type="match status" value="1"/>
</dbReference>
<evidence type="ECO:0000256" key="2">
    <source>
        <dbReference type="ARBA" id="ARBA00023015"/>
    </source>
</evidence>
<organism evidence="6 7">
    <name type="scientific">Azotobacter chroococcum NCIMB 8003</name>
    <dbReference type="NCBI Taxonomy" id="1328314"/>
    <lineage>
        <taxon>Bacteria</taxon>
        <taxon>Pseudomonadati</taxon>
        <taxon>Pseudomonadota</taxon>
        <taxon>Gammaproteobacteria</taxon>
        <taxon>Pseudomonadales</taxon>
        <taxon>Pseudomonadaceae</taxon>
        <taxon>Azotobacter</taxon>
    </lineage>
</organism>
<evidence type="ECO:0000313" key="6">
    <source>
        <dbReference type="EMBL" id="AJE20351.1"/>
    </source>
</evidence>
<dbReference type="KEGG" id="acx:Achr_8660"/>
<evidence type="ECO:0000256" key="3">
    <source>
        <dbReference type="ARBA" id="ARBA00023125"/>
    </source>
</evidence>
<evidence type="ECO:0000256" key="1">
    <source>
        <dbReference type="ARBA" id="ARBA00009437"/>
    </source>
</evidence>
<dbReference type="STRING" id="1328314.Achr_8660"/>
<dbReference type="HOGENOM" id="CLU_039613_16_3_6"/>
<feature type="domain" description="HTH lysR-type" evidence="5">
    <location>
        <begin position="1"/>
        <end position="59"/>
    </location>
</feature>
<dbReference type="InterPro" id="IPR036390">
    <property type="entry name" value="WH_DNA-bd_sf"/>
</dbReference>
<keyword evidence="7" id="KW-1185">Reference proteome</keyword>